<keyword evidence="2" id="KW-1185">Reference proteome</keyword>
<accession>A0A1H4W362</accession>
<reference evidence="2" key="1">
    <citation type="submission" date="2016-10" db="EMBL/GenBank/DDBJ databases">
        <authorList>
            <person name="Varghese N."/>
            <person name="Submissions S."/>
        </authorList>
    </citation>
    <scope>NUCLEOTIDE SEQUENCE [LARGE SCALE GENOMIC DNA]</scope>
    <source>
        <strain evidence="2">DSM 12111</strain>
    </source>
</reference>
<dbReference type="STRING" id="53406.SAMN05421553_1595"/>
<proteinExistence type="predicted"/>
<dbReference type="Proteomes" id="UP000242849">
    <property type="component" value="Unassembled WGS sequence"/>
</dbReference>
<dbReference type="RefSeq" id="WP_139272651.1">
    <property type="nucleotide sequence ID" value="NZ_FNSC01000001.1"/>
</dbReference>
<organism evidence="1 2">
    <name type="scientific">Pseudomonas anguilliseptica</name>
    <dbReference type="NCBI Taxonomy" id="53406"/>
    <lineage>
        <taxon>Bacteria</taxon>
        <taxon>Pseudomonadati</taxon>
        <taxon>Pseudomonadota</taxon>
        <taxon>Gammaproteobacteria</taxon>
        <taxon>Pseudomonadales</taxon>
        <taxon>Pseudomonadaceae</taxon>
        <taxon>Pseudomonas</taxon>
    </lineage>
</organism>
<dbReference type="EMBL" id="FNSC01000001">
    <property type="protein sequence ID" value="SEC87550.1"/>
    <property type="molecule type" value="Genomic_DNA"/>
</dbReference>
<dbReference type="AlphaFoldDB" id="A0A1H4W362"/>
<name>A0A1H4W362_PSEAG</name>
<gene>
    <name evidence="1" type="ORF">SAMN05421553_1595</name>
</gene>
<protein>
    <submittedName>
        <fullName evidence="1">Uncharacterized protein</fullName>
    </submittedName>
</protein>
<evidence type="ECO:0000313" key="2">
    <source>
        <dbReference type="Proteomes" id="UP000242849"/>
    </source>
</evidence>
<sequence length="170" mass="17714">MTECRVIPRRFGVAMSLTVLGLWLTFPAGAVQLPSDLLPADLPWILPSAKPLTGLEHWQLHGLFRQGNGGGWALLSIGQAAAQRVEFDAVLPGGIRLAAIENEGVWLQHGQARAFLRLGGTLHASVAGEVVAEVSAPPAAPPASCQEYLSGGVPLEELAALGVCPAGLTD</sequence>
<evidence type="ECO:0000313" key="1">
    <source>
        <dbReference type="EMBL" id="SEC87550.1"/>
    </source>
</evidence>
<dbReference type="OrthoDB" id="7022461at2"/>